<keyword evidence="4" id="KW-0479">Metal-binding</keyword>
<reference evidence="6" key="1">
    <citation type="submission" date="2015-11" db="EMBL/GenBank/DDBJ databases">
        <title>De novo transcriptome assembly of four potential Pierce s Disease insect vectors from Arizona vineyards.</title>
        <authorList>
            <person name="Tassone E.E."/>
        </authorList>
    </citation>
    <scope>NUCLEOTIDE SEQUENCE</scope>
</reference>
<dbReference type="GO" id="GO:0046872">
    <property type="term" value="F:metal ion binding"/>
    <property type="evidence" value="ECO:0007669"/>
    <property type="project" value="UniProtKB-KW"/>
</dbReference>
<accession>A0A1B6L1G1</accession>
<dbReference type="GO" id="GO:0060170">
    <property type="term" value="C:ciliary membrane"/>
    <property type="evidence" value="ECO:0007669"/>
    <property type="project" value="TreeGrafter"/>
</dbReference>
<dbReference type="InterPro" id="IPR005225">
    <property type="entry name" value="Small_GTP-bd"/>
</dbReference>
<dbReference type="InterPro" id="IPR027417">
    <property type="entry name" value="P-loop_NTPase"/>
</dbReference>
<gene>
    <name evidence="6" type="ORF">g.19134</name>
</gene>
<feature type="binding site" evidence="3">
    <location>
        <begin position="137"/>
        <end position="140"/>
    </location>
    <ligand>
        <name>GTP</name>
        <dbReference type="ChEBI" id="CHEBI:37565"/>
    </ligand>
</feature>
<dbReference type="SUPFAM" id="SSF52540">
    <property type="entry name" value="P-loop containing nucleoside triphosphate hydrolases"/>
    <property type="match status" value="1"/>
</dbReference>
<dbReference type="EMBL" id="GEBQ01022477">
    <property type="protein sequence ID" value="JAT17500.1"/>
    <property type="molecule type" value="Transcribed_RNA"/>
</dbReference>
<dbReference type="GO" id="GO:0051649">
    <property type="term" value="P:establishment of localization in cell"/>
    <property type="evidence" value="ECO:0007669"/>
    <property type="project" value="UniProtKB-ARBA"/>
</dbReference>
<feature type="binding site" evidence="4">
    <location>
        <position position="59"/>
    </location>
    <ligand>
        <name>Mg(2+)</name>
        <dbReference type="ChEBI" id="CHEBI:18420"/>
    </ligand>
</feature>
<evidence type="ECO:0000256" key="2">
    <source>
        <dbReference type="ARBA" id="ARBA00023134"/>
    </source>
</evidence>
<evidence type="ECO:0000256" key="5">
    <source>
        <dbReference type="SAM" id="MobiDB-lite"/>
    </source>
</evidence>
<evidence type="ECO:0008006" key="7">
    <source>
        <dbReference type="Google" id="ProtNLM"/>
    </source>
</evidence>
<dbReference type="PANTHER" id="PTHR46090:SF2">
    <property type="entry name" value="ADP-RIBOSYLATION FACTOR-LIKE PROTEIN 13B"/>
    <property type="match status" value="1"/>
</dbReference>
<feature type="compositionally biased region" description="Pro residues" evidence="5">
    <location>
        <begin position="308"/>
        <end position="324"/>
    </location>
</feature>
<keyword evidence="4" id="KW-0460">Magnesium</keyword>
<dbReference type="AlphaFoldDB" id="A0A1B6L1G1"/>
<feature type="region of interest" description="Disordered" evidence="5">
    <location>
        <begin position="304"/>
        <end position="325"/>
    </location>
</feature>
<dbReference type="GO" id="GO:1905515">
    <property type="term" value="P:non-motile cilium assembly"/>
    <property type="evidence" value="ECO:0007669"/>
    <property type="project" value="TreeGrafter"/>
</dbReference>
<dbReference type="PROSITE" id="PS51417">
    <property type="entry name" value="ARF"/>
    <property type="match status" value="1"/>
</dbReference>
<dbReference type="NCBIfam" id="TIGR00231">
    <property type="entry name" value="small_GTP"/>
    <property type="match status" value="1"/>
</dbReference>
<dbReference type="Pfam" id="PF00025">
    <property type="entry name" value="Arf"/>
    <property type="match status" value="1"/>
</dbReference>
<feature type="binding site" evidence="3">
    <location>
        <begin position="36"/>
        <end position="43"/>
    </location>
    <ligand>
        <name>GTP</name>
        <dbReference type="ChEBI" id="CHEBI:37565"/>
    </ligand>
</feature>
<keyword evidence="1 3" id="KW-0547">Nucleotide-binding</keyword>
<keyword evidence="2 3" id="KW-0342">GTP-binding</keyword>
<dbReference type="PRINTS" id="PR00328">
    <property type="entry name" value="SAR1GTPBP"/>
</dbReference>
<proteinExistence type="predicted"/>
<name>A0A1B6L1G1_9HEMI</name>
<evidence type="ECO:0000256" key="3">
    <source>
        <dbReference type="PIRSR" id="PIRSR606689-1"/>
    </source>
</evidence>
<dbReference type="InterPro" id="IPR051995">
    <property type="entry name" value="Ciliary_GTPase"/>
</dbReference>
<evidence type="ECO:0000256" key="1">
    <source>
        <dbReference type="ARBA" id="ARBA00022741"/>
    </source>
</evidence>
<dbReference type="GO" id="GO:0005525">
    <property type="term" value="F:GTP binding"/>
    <property type="evidence" value="ECO:0007669"/>
    <property type="project" value="UniProtKB-KW"/>
</dbReference>
<dbReference type="GO" id="GO:0016192">
    <property type="term" value="P:vesicle-mediated transport"/>
    <property type="evidence" value="ECO:0007669"/>
    <property type="project" value="UniProtKB-ARBA"/>
</dbReference>
<feature type="binding site" evidence="3">
    <location>
        <position position="81"/>
    </location>
    <ligand>
        <name>GTP</name>
        <dbReference type="ChEBI" id="CHEBI:37565"/>
    </ligand>
</feature>
<dbReference type="Gene3D" id="3.40.50.300">
    <property type="entry name" value="P-loop containing nucleotide triphosphate hydrolases"/>
    <property type="match status" value="1"/>
</dbReference>
<dbReference type="GO" id="GO:0003924">
    <property type="term" value="F:GTPase activity"/>
    <property type="evidence" value="ECO:0007669"/>
    <property type="project" value="InterPro"/>
</dbReference>
<organism evidence="6">
    <name type="scientific">Graphocephala atropunctata</name>
    <dbReference type="NCBI Taxonomy" id="36148"/>
    <lineage>
        <taxon>Eukaryota</taxon>
        <taxon>Metazoa</taxon>
        <taxon>Ecdysozoa</taxon>
        <taxon>Arthropoda</taxon>
        <taxon>Hexapoda</taxon>
        <taxon>Insecta</taxon>
        <taxon>Pterygota</taxon>
        <taxon>Neoptera</taxon>
        <taxon>Paraneoptera</taxon>
        <taxon>Hemiptera</taxon>
        <taxon>Auchenorrhyncha</taxon>
        <taxon>Membracoidea</taxon>
        <taxon>Cicadellidae</taxon>
        <taxon>Cicadellinae</taxon>
        <taxon>Cicadellini</taxon>
        <taxon>Graphocephala</taxon>
    </lineage>
</organism>
<evidence type="ECO:0000256" key="4">
    <source>
        <dbReference type="PIRSR" id="PIRSR606689-2"/>
    </source>
</evidence>
<evidence type="ECO:0000313" key="6">
    <source>
        <dbReference type="EMBL" id="JAT17500.1"/>
    </source>
</evidence>
<sequence>MQYVSLLELDCSRPMGFIRRYSSRTKNRKIVLLLVGLDNAGKSSTAKGLAREPADTVPTVGFSSITLKHRGFTVLIYDLGGSSQIRGIWHRYFVDVHGVIFVVDASDLSRIDESRKVLEEILAHDKLTGKPLLLLANKQDREGALDELDIVERLNVESLVNQQKCPTLVETCSAAGAPCGHKPHLDTGIHNGYRWLLRRIISDYDKLNARVERDTEENRAVHEAERQEWLRRQDTEHQIDSLPSEYEENPFKPITTLVNGHVAKELTVENHANGHVVQVEPLSESVSDDSPDGSSHTVEGEGVYIPLHSPPTPRYVTPSPPSPREPADVLVISQPQPADVVLAVKEQFEWKMQNQRKKLLLRRTNRTAPTSAKSLAGERVLPPLKTAGACNWARPSTAKSLPSQGWGLGLSLEEVNPPVSSPDLEVLHSPRTLVTSESDVDDDNDVICFKSSGSSS</sequence>
<dbReference type="GO" id="GO:0097500">
    <property type="term" value="P:receptor localization to non-motile cilium"/>
    <property type="evidence" value="ECO:0007669"/>
    <property type="project" value="TreeGrafter"/>
</dbReference>
<dbReference type="InterPro" id="IPR006689">
    <property type="entry name" value="Small_GTPase_ARF/SAR"/>
</dbReference>
<feature type="binding site" evidence="4">
    <location>
        <position position="43"/>
    </location>
    <ligand>
        <name>Mg(2+)</name>
        <dbReference type="ChEBI" id="CHEBI:18420"/>
    </ligand>
</feature>
<dbReference type="FunFam" id="3.40.50.300:FF:000415">
    <property type="entry name" value="ADP-ribosylation factor-like GTPase 13B"/>
    <property type="match status" value="1"/>
</dbReference>
<protein>
    <recommendedName>
        <fullName evidence="7">ADP-ribosylation factor-like protein 13B</fullName>
    </recommendedName>
</protein>
<dbReference type="PANTHER" id="PTHR46090">
    <property type="entry name" value="ADP-RIBOSYLATION FACTOR-LIKE PROTEIN 13B"/>
    <property type="match status" value="1"/>
</dbReference>
<dbReference type="GO" id="GO:0097730">
    <property type="term" value="C:non-motile cilium"/>
    <property type="evidence" value="ECO:0007669"/>
    <property type="project" value="TreeGrafter"/>
</dbReference>
<dbReference type="SMART" id="SM00178">
    <property type="entry name" value="SAR"/>
    <property type="match status" value="1"/>
</dbReference>
<dbReference type="SMART" id="SM00177">
    <property type="entry name" value="ARF"/>
    <property type="match status" value="1"/>
</dbReference>